<protein>
    <recommendedName>
        <fullName evidence="3">Lipoprotein</fullName>
    </recommendedName>
</protein>
<organism evidence="1 2">
    <name type="scientific">Chitinophaga filiformis</name>
    <name type="common">Myxococcus filiformis</name>
    <name type="synonym">Flexibacter filiformis</name>
    <dbReference type="NCBI Taxonomy" id="104663"/>
    <lineage>
        <taxon>Bacteria</taxon>
        <taxon>Pseudomonadati</taxon>
        <taxon>Bacteroidota</taxon>
        <taxon>Chitinophagia</taxon>
        <taxon>Chitinophagales</taxon>
        <taxon>Chitinophagaceae</taxon>
        <taxon>Chitinophaga</taxon>
    </lineage>
</organism>
<evidence type="ECO:0008006" key="3">
    <source>
        <dbReference type="Google" id="ProtNLM"/>
    </source>
</evidence>
<gene>
    <name evidence="1" type="ORF">MYF79_21130</name>
</gene>
<sequence length="213" mass="25208">MQSIKLAKELQRTLKMAWIPRRVIWKKTLMNGLQKSLDHQRLNIIMERLKLKLMAGFSNRGRNVCVVFLFLLLSACKENERSTNIKYESSSLFSGYRDSLGGQYFDRSIQLQPYVDSINSIDFSSDTLHIPYFIFDECFDLQPTLWEDLHSPVSLRLYIIERISSISQIEKLVVGLKNKEHFNPCKTDYRIPFREKSFTDLLKLEIEKYKRRN</sequence>
<dbReference type="Proteomes" id="UP000830198">
    <property type="component" value="Chromosome"/>
</dbReference>
<proteinExistence type="predicted"/>
<evidence type="ECO:0000313" key="2">
    <source>
        <dbReference type="Proteomes" id="UP000830198"/>
    </source>
</evidence>
<keyword evidence="2" id="KW-1185">Reference proteome</keyword>
<evidence type="ECO:0000313" key="1">
    <source>
        <dbReference type="EMBL" id="UPK67450.1"/>
    </source>
</evidence>
<dbReference type="EMBL" id="CP095855">
    <property type="protein sequence ID" value="UPK67450.1"/>
    <property type="molecule type" value="Genomic_DNA"/>
</dbReference>
<reference evidence="1 2" key="1">
    <citation type="submission" date="2022-04" db="EMBL/GenBank/DDBJ databases">
        <title>The arsenic-methylating capacity of Chitinophaga filiformis YT5 during chitin decomposition.</title>
        <authorList>
            <person name="Chen G."/>
            <person name="Liang Y."/>
        </authorList>
    </citation>
    <scope>NUCLEOTIDE SEQUENCE [LARGE SCALE GENOMIC DNA]</scope>
    <source>
        <strain evidence="1 2">YT5</strain>
    </source>
</reference>
<accession>A0ABY4HV15</accession>
<dbReference type="RefSeq" id="WP_247809829.1">
    <property type="nucleotide sequence ID" value="NZ_CP095855.1"/>
</dbReference>
<name>A0ABY4HV15_CHIFI</name>